<evidence type="ECO:0000313" key="1">
    <source>
        <dbReference type="EMBL" id="VDI59859.1"/>
    </source>
</evidence>
<sequence length="313" mass="36428">MSNSGGRFRTGCRNHLHDSWLQFLDKYEDENAIKLTTNLRRPRDVQLKQLQQLGKRPFTQDKRRPLKVCEHCLNVLQELCPATTPTEIHGHDYVLNAKKRLKVDENTPPPSEFIEDDRFTVEDVLSPKFYHQLSTAQLEQVARIIGDIVSSRLSRRSVDRLYRDRDYLLNIDPDDYSDKYDSILRSFISAFTSHNTETTQTLKCLLYEQILHLKYQNAILPLSFMQNILLYTQTNSREAVNLIGSSGPYGKYDTIHDWLKSQSIDPLSFPNEDCVIASECDRSAKICKLFYIEDTAFHIVKLFVLTEDIFKEI</sequence>
<proteinExistence type="predicted"/>
<organism evidence="1 2">
    <name type="scientific">Mytilus galloprovincialis</name>
    <name type="common">Mediterranean mussel</name>
    <dbReference type="NCBI Taxonomy" id="29158"/>
    <lineage>
        <taxon>Eukaryota</taxon>
        <taxon>Metazoa</taxon>
        <taxon>Spiralia</taxon>
        <taxon>Lophotrochozoa</taxon>
        <taxon>Mollusca</taxon>
        <taxon>Bivalvia</taxon>
        <taxon>Autobranchia</taxon>
        <taxon>Pteriomorphia</taxon>
        <taxon>Mytilida</taxon>
        <taxon>Mytiloidea</taxon>
        <taxon>Mytilidae</taxon>
        <taxon>Mytilinae</taxon>
        <taxon>Mytilus</taxon>
    </lineage>
</organism>
<protein>
    <submittedName>
        <fullName evidence="1">Uncharacterized protein</fullName>
    </submittedName>
</protein>
<comment type="caution">
    <text evidence="1">The sequence shown here is derived from an EMBL/GenBank/DDBJ whole genome shotgun (WGS) entry which is preliminary data.</text>
</comment>
<reference evidence="1" key="1">
    <citation type="submission" date="2018-11" db="EMBL/GenBank/DDBJ databases">
        <authorList>
            <person name="Alioto T."/>
            <person name="Alioto T."/>
        </authorList>
    </citation>
    <scope>NUCLEOTIDE SEQUENCE</scope>
</reference>
<keyword evidence="2" id="KW-1185">Reference proteome</keyword>
<dbReference type="OrthoDB" id="6146739at2759"/>
<dbReference type="Proteomes" id="UP000596742">
    <property type="component" value="Unassembled WGS sequence"/>
</dbReference>
<dbReference type="AlphaFoldDB" id="A0A8B6G7E2"/>
<dbReference type="EMBL" id="UYJE01007982">
    <property type="protein sequence ID" value="VDI59859.1"/>
    <property type="molecule type" value="Genomic_DNA"/>
</dbReference>
<name>A0A8B6G7E2_MYTGA</name>
<evidence type="ECO:0000313" key="2">
    <source>
        <dbReference type="Proteomes" id="UP000596742"/>
    </source>
</evidence>
<gene>
    <name evidence="1" type="ORF">MGAL_10B064626</name>
</gene>
<accession>A0A8B6G7E2</accession>